<dbReference type="InterPro" id="IPR037528">
    <property type="entry name" value="ArgB"/>
</dbReference>
<evidence type="ECO:0000313" key="12">
    <source>
        <dbReference type="Proteomes" id="UP001523550"/>
    </source>
</evidence>
<comment type="caution">
    <text evidence="11">The sequence shown here is derived from an EMBL/GenBank/DDBJ whole genome shotgun (WGS) entry which is preliminary data.</text>
</comment>
<dbReference type="PANTHER" id="PTHR23342">
    <property type="entry name" value="N-ACETYLGLUTAMATE SYNTHASE"/>
    <property type="match status" value="1"/>
</dbReference>
<evidence type="ECO:0000256" key="2">
    <source>
        <dbReference type="ARBA" id="ARBA00022571"/>
    </source>
</evidence>
<dbReference type="PIRSF" id="PIRSF000728">
    <property type="entry name" value="NAGK"/>
    <property type="match status" value="1"/>
</dbReference>
<keyword evidence="4 9" id="KW-0808">Transferase</keyword>
<sequence length="320" mass="33888">MSPHLNPWRTLRSAARYVHQFRDQIFVIKLGGELLDGAEQRRRIAEQLAVLWQFSIPLVIVHGGGGDLDRLCHSQGVAVEKKAGRRITSPEVLEAAKMRFVGSTQTNLLADLRSAGLSPVGLSGVDAGLVTAEKRPPVPIDGENVDFGEVGDITTIRPAIIHQLLAAGHLPVIAPLTADDDGRVFNTNADTLAASLAASLKAEKLFYLLETAGLLSDINDPASLLTEADPETLKNMIADGAIQGGMQPKAESVIQALAGGVARVHLVSGLDPDALLEEVFTNEGSGTMVHQSNGIHQTTAFENEDSKGSALDQEAVAHVG</sequence>
<dbReference type="Gene3D" id="3.40.1160.10">
    <property type="entry name" value="Acetylglutamate kinase-like"/>
    <property type="match status" value="1"/>
</dbReference>
<evidence type="ECO:0000256" key="1">
    <source>
        <dbReference type="ARBA" id="ARBA00004828"/>
    </source>
</evidence>
<keyword evidence="2 9" id="KW-0055">Arginine biosynthesis</keyword>
<comment type="pathway">
    <text evidence="1 9">Amino-acid biosynthesis; L-arginine biosynthesis; N(2)-acetyl-L-ornithine from L-glutamate: step 2/4.</text>
</comment>
<dbReference type="CDD" id="cd04238">
    <property type="entry name" value="AAK_NAGK-like"/>
    <property type="match status" value="1"/>
</dbReference>
<evidence type="ECO:0000256" key="4">
    <source>
        <dbReference type="ARBA" id="ARBA00022679"/>
    </source>
</evidence>
<dbReference type="EMBL" id="JALJYF010000002">
    <property type="protein sequence ID" value="MCP1727780.1"/>
    <property type="molecule type" value="Genomic_DNA"/>
</dbReference>
<evidence type="ECO:0000256" key="6">
    <source>
        <dbReference type="ARBA" id="ARBA00022777"/>
    </source>
</evidence>
<keyword evidence="5 9" id="KW-0547">Nucleotide-binding</keyword>
<feature type="binding site" evidence="9">
    <location>
        <begin position="64"/>
        <end position="65"/>
    </location>
    <ligand>
        <name>substrate</name>
    </ligand>
</feature>
<keyword evidence="7 9" id="KW-0067">ATP-binding</keyword>
<feature type="site" description="Transition state stabilizer" evidence="9">
    <location>
        <position position="29"/>
    </location>
</feature>
<protein>
    <recommendedName>
        <fullName evidence="9">Acetylglutamate kinase</fullName>
        <ecNumber evidence="9">2.7.2.8</ecNumber>
    </recommendedName>
    <alternativeName>
        <fullName evidence="9">N-acetyl-L-glutamate 5-phosphotransferase</fullName>
    </alternativeName>
    <alternativeName>
        <fullName evidence="9">NAG kinase</fullName>
        <shortName evidence="9">NAGK</shortName>
    </alternativeName>
</protein>
<evidence type="ECO:0000256" key="5">
    <source>
        <dbReference type="ARBA" id="ARBA00022741"/>
    </source>
</evidence>
<dbReference type="InterPro" id="IPR001057">
    <property type="entry name" value="Glu/AcGlu_kinase"/>
</dbReference>
<evidence type="ECO:0000256" key="3">
    <source>
        <dbReference type="ARBA" id="ARBA00022605"/>
    </source>
</evidence>
<feature type="binding site" evidence="9">
    <location>
        <position position="186"/>
    </location>
    <ligand>
        <name>substrate</name>
    </ligand>
</feature>
<keyword evidence="9" id="KW-0963">Cytoplasm</keyword>
<dbReference type="HAMAP" id="MF_00082">
    <property type="entry name" value="ArgB"/>
    <property type="match status" value="1"/>
</dbReference>
<organism evidence="11 12">
    <name type="scientific">Natronospira proteinivora</name>
    <dbReference type="NCBI Taxonomy" id="1807133"/>
    <lineage>
        <taxon>Bacteria</taxon>
        <taxon>Pseudomonadati</taxon>
        <taxon>Pseudomonadota</taxon>
        <taxon>Gammaproteobacteria</taxon>
        <taxon>Natronospirales</taxon>
        <taxon>Natronospiraceae</taxon>
        <taxon>Natronospira</taxon>
    </lineage>
</organism>
<dbReference type="Pfam" id="PF00696">
    <property type="entry name" value="AA_kinase"/>
    <property type="match status" value="1"/>
</dbReference>
<comment type="subcellular location">
    <subcellularLocation>
        <location evidence="9">Cytoplasm</location>
    </subcellularLocation>
</comment>
<dbReference type="EC" id="2.7.2.8" evidence="9"/>
<comment type="function">
    <text evidence="9">Catalyzes the ATP-dependent phosphorylation of N-acetyl-L-glutamate.</text>
</comment>
<evidence type="ECO:0000256" key="8">
    <source>
        <dbReference type="ARBA" id="ARBA00048141"/>
    </source>
</evidence>
<comment type="catalytic activity">
    <reaction evidence="8 9">
        <text>N-acetyl-L-glutamate + ATP = N-acetyl-L-glutamyl 5-phosphate + ADP</text>
        <dbReference type="Rhea" id="RHEA:14629"/>
        <dbReference type="ChEBI" id="CHEBI:30616"/>
        <dbReference type="ChEBI" id="CHEBI:44337"/>
        <dbReference type="ChEBI" id="CHEBI:57936"/>
        <dbReference type="ChEBI" id="CHEBI:456216"/>
        <dbReference type="EC" id="2.7.2.8"/>
    </reaction>
</comment>
<feature type="domain" description="Aspartate/glutamate/uridylate kinase" evidence="10">
    <location>
        <begin position="25"/>
        <end position="268"/>
    </location>
</feature>
<dbReference type="RefSeq" id="WP_253448556.1">
    <property type="nucleotide sequence ID" value="NZ_JALJYF010000002.1"/>
</dbReference>
<feature type="site" description="Transition state stabilizer" evidence="9">
    <location>
        <position position="249"/>
    </location>
</feature>
<name>A0ABT1GA45_9GAMM</name>
<dbReference type="GO" id="GO:0003991">
    <property type="term" value="F:acetylglutamate kinase activity"/>
    <property type="evidence" value="ECO:0007669"/>
    <property type="project" value="UniProtKB-EC"/>
</dbReference>
<dbReference type="NCBIfam" id="TIGR00761">
    <property type="entry name" value="argB"/>
    <property type="match status" value="1"/>
</dbReference>
<evidence type="ECO:0000256" key="9">
    <source>
        <dbReference type="HAMAP-Rule" id="MF_00082"/>
    </source>
</evidence>
<reference evidence="11 12" key="1">
    <citation type="submission" date="2022-03" db="EMBL/GenBank/DDBJ databases">
        <title>Genomic Encyclopedia of Type Strains, Phase III (KMG-III): the genomes of soil and plant-associated and newly described type strains.</title>
        <authorList>
            <person name="Whitman W."/>
        </authorList>
    </citation>
    <scope>NUCLEOTIDE SEQUENCE [LARGE SCALE GENOMIC DNA]</scope>
    <source>
        <strain evidence="11 12">BSker1</strain>
    </source>
</reference>
<evidence type="ECO:0000259" key="10">
    <source>
        <dbReference type="Pfam" id="PF00696"/>
    </source>
</evidence>
<proteinExistence type="inferred from homology"/>
<dbReference type="InterPro" id="IPR004662">
    <property type="entry name" value="AcgluKinase_fam"/>
</dbReference>
<dbReference type="InterPro" id="IPR036393">
    <property type="entry name" value="AceGlu_kinase-like_sf"/>
</dbReference>
<dbReference type="PRINTS" id="PR00474">
    <property type="entry name" value="GLU5KINASE"/>
</dbReference>
<keyword evidence="3 9" id="KW-0028">Amino-acid biosynthesis</keyword>
<feature type="binding site" evidence="9">
    <location>
        <position position="86"/>
    </location>
    <ligand>
        <name>substrate</name>
    </ligand>
</feature>
<accession>A0ABT1GA45</accession>
<comment type="similarity">
    <text evidence="9">Belongs to the acetylglutamate kinase family. ArgB subfamily.</text>
</comment>
<keyword evidence="6 9" id="KW-0418">Kinase</keyword>
<evidence type="ECO:0000313" key="11">
    <source>
        <dbReference type="EMBL" id="MCP1727780.1"/>
    </source>
</evidence>
<dbReference type="InterPro" id="IPR001048">
    <property type="entry name" value="Asp/Glu/Uridylate_kinase"/>
</dbReference>
<dbReference type="Proteomes" id="UP001523550">
    <property type="component" value="Unassembled WGS sequence"/>
</dbReference>
<evidence type="ECO:0000256" key="7">
    <source>
        <dbReference type="ARBA" id="ARBA00022840"/>
    </source>
</evidence>
<dbReference type="PANTHER" id="PTHR23342:SF0">
    <property type="entry name" value="N-ACETYLGLUTAMATE SYNTHASE, MITOCHONDRIAL"/>
    <property type="match status" value="1"/>
</dbReference>
<dbReference type="SUPFAM" id="SSF53633">
    <property type="entry name" value="Carbamate kinase-like"/>
    <property type="match status" value="1"/>
</dbReference>
<keyword evidence="12" id="KW-1185">Reference proteome</keyword>
<gene>
    <name evidence="9" type="primary">argB</name>
    <name evidence="11" type="ORF">J2T60_001780</name>
</gene>